<feature type="transmembrane region" description="Helical" evidence="10">
    <location>
        <begin position="310"/>
        <end position="329"/>
    </location>
</feature>
<evidence type="ECO:0000256" key="6">
    <source>
        <dbReference type="ARBA" id="ARBA00023065"/>
    </source>
</evidence>
<dbReference type="InterPro" id="IPR004709">
    <property type="entry name" value="NaH_exchanger"/>
</dbReference>
<dbReference type="OrthoDB" id="196264at2759"/>
<feature type="transmembrane region" description="Helical" evidence="10">
    <location>
        <begin position="85"/>
        <end position="104"/>
    </location>
</feature>
<dbReference type="GO" id="GO:0007035">
    <property type="term" value="P:vacuolar acidification"/>
    <property type="evidence" value="ECO:0007669"/>
    <property type="project" value="TreeGrafter"/>
</dbReference>
<dbReference type="AlphaFoldDB" id="A0A9P6DUB8"/>
<feature type="transmembrane region" description="Helical" evidence="10">
    <location>
        <begin position="254"/>
        <end position="273"/>
    </location>
</feature>
<dbReference type="InterPro" id="IPR018422">
    <property type="entry name" value="Cation/H_exchanger_CPA1"/>
</dbReference>
<feature type="transmembrane region" description="Helical" evidence="10">
    <location>
        <begin position="56"/>
        <end position="73"/>
    </location>
</feature>
<dbReference type="GO" id="GO:0015386">
    <property type="term" value="F:potassium:proton antiporter activity"/>
    <property type="evidence" value="ECO:0007669"/>
    <property type="project" value="TreeGrafter"/>
</dbReference>
<feature type="transmembrane region" description="Helical" evidence="10">
    <location>
        <begin position="279"/>
        <end position="298"/>
    </location>
</feature>
<evidence type="ECO:0000256" key="7">
    <source>
        <dbReference type="ARBA" id="ARBA00023136"/>
    </source>
</evidence>
<keyword evidence="2 9" id="KW-0813">Transport</keyword>
<dbReference type="Pfam" id="PF00999">
    <property type="entry name" value="Na_H_Exchanger"/>
    <property type="match status" value="1"/>
</dbReference>
<evidence type="ECO:0000259" key="11">
    <source>
        <dbReference type="Pfam" id="PF00999"/>
    </source>
</evidence>
<keyword evidence="4 10" id="KW-1133">Transmembrane helix</keyword>
<evidence type="ECO:0000256" key="9">
    <source>
        <dbReference type="RuleBase" id="RU003722"/>
    </source>
</evidence>
<evidence type="ECO:0000313" key="12">
    <source>
        <dbReference type="EMBL" id="KAF9511493.1"/>
    </source>
</evidence>
<dbReference type="GO" id="GO:0005770">
    <property type="term" value="C:late endosome"/>
    <property type="evidence" value="ECO:0007669"/>
    <property type="project" value="TreeGrafter"/>
</dbReference>
<dbReference type="EMBL" id="MU128999">
    <property type="protein sequence ID" value="KAF9511493.1"/>
    <property type="molecule type" value="Genomic_DNA"/>
</dbReference>
<reference evidence="12" key="1">
    <citation type="journal article" date="2020" name="Nat. Commun.">
        <title>Large-scale genome sequencing of mycorrhizal fungi provides insights into the early evolution of symbiotic traits.</title>
        <authorList>
            <person name="Miyauchi S."/>
            <person name="Kiss E."/>
            <person name="Kuo A."/>
            <person name="Drula E."/>
            <person name="Kohler A."/>
            <person name="Sanchez-Garcia M."/>
            <person name="Morin E."/>
            <person name="Andreopoulos B."/>
            <person name="Barry K.W."/>
            <person name="Bonito G."/>
            <person name="Buee M."/>
            <person name="Carver A."/>
            <person name="Chen C."/>
            <person name="Cichocki N."/>
            <person name="Clum A."/>
            <person name="Culley D."/>
            <person name="Crous P.W."/>
            <person name="Fauchery L."/>
            <person name="Girlanda M."/>
            <person name="Hayes R.D."/>
            <person name="Keri Z."/>
            <person name="LaButti K."/>
            <person name="Lipzen A."/>
            <person name="Lombard V."/>
            <person name="Magnuson J."/>
            <person name="Maillard F."/>
            <person name="Murat C."/>
            <person name="Nolan M."/>
            <person name="Ohm R.A."/>
            <person name="Pangilinan J."/>
            <person name="Pereira M.F."/>
            <person name="Perotto S."/>
            <person name="Peter M."/>
            <person name="Pfister S."/>
            <person name="Riley R."/>
            <person name="Sitrit Y."/>
            <person name="Stielow J.B."/>
            <person name="Szollosi G."/>
            <person name="Zifcakova L."/>
            <person name="Stursova M."/>
            <person name="Spatafora J.W."/>
            <person name="Tedersoo L."/>
            <person name="Vaario L.M."/>
            <person name="Yamada A."/>
            <person name="Yan M."/>
            <person name="Wang P."/>
            <person name="Xu J."/>
            <person name="Bruns T."/>
            <person name="Baldrian P."/>
            <person name="Vilgalys R."/>
            <person name="Dunand C."/>
            <person name="Henrissat B."/>
            <person name="Grigoriev I.V."/>
            <person name="Hibbett D."/>
            <person name="Nagy L.G."/>
            <person name="Martin F.M."/>
        </authorList>
    </citation>
    <scope>NUCLEOTIDE SEQUENCE</scope>
    <source>
        <strain evidence="12">UP504</strain>
    </source>
</reference>
<feature type="transmembrane region" description="Helical" evidence="10">
    <location>
        <begin position="222"/>
        <end position="242"/>
    </location>
</feature>
<evidence type="ECO:0000256" key="2">
    <source>
        <dbReference type="ARBA" id="ARBA00022448"/>
    </source>
</evidence>
<comment type="subcellular location">
    <subcellularLocation>
        <location evidence="1">Membrane</location>
        <topology evidence="1">Multi-pass membrane protein</topology>
    </subcellularLocation>
</comment>
<feature type="transmembrane region" description="Helical" evidence="10">
    <location>
        <begin position="341"/>
        <end position="366"/>
    </location>
</feature>
<dbReference type="GO" id="GO:0005769">
    <property type="term" value="C:early endosome"/>
    <property type="evidence" value="ECO:0007669"/>
    <property type="project" value="TreeGrafter"/>
</dbReference>
<evidence type="ECO:0000313" key="13">
    <source>
        <dbReference type="Proteomes" id="UP000886523"/>
    </source>
</evidence>
<keyword evidence="13" id="KW-1185">Reference proteome</keyword>
<organism evidence="12 13">
    <name type="scientific">Hydnum rufescens UP504</name>
    <dbReference type="NCBI Taxonomy" id="1448309"/>
    <lineage>
        <taxon>Eukaryota</taxon>
        <taxon>Fungi</taxon>
        <taxon>Dikarya</taxon>
        <taxon>Basidiomycota</taxon>
        <taxon>Agaricomycotina</taxon>
        <taxon>Agaricomycetes</taxon>
        <taxon>Cantharellales</taxon>
        <taxon>Hydnaceae</taxon>
        <taxon>Hydnum</taxon>
    </lineage>
</organism>
<evidence type="ECO:0000256" key="4">
    <source>
        <dbReference type="ARBA" id="ARBA00022989"/>
    </source>
</evidence>
<dbReference type="GO" id="GO:0000329">
    <property type="term" value="C:fungal-type vacuole membrane"/>
    <property type="evidence" value="ECO:0007669"/>
    <property type="project" value="TreeGrafter"/>
</dbReference>
<protein>
    <recommendedName>
        <fullName evidence="9">Sodium/hydrogen exchanger</fullName>
    </recommendedName>
</protein>
<dbReference type="PANTHER" id="PTHR10110">
    <property type="entry name" value="SODIUM/HYDROGEN EXCHANGER"/>
    <property type="match status" value="1"/>
</dbReference>
<keyword evidence="7 10" id="KW-0472">Membrane</keyword>
<dbReference type="PANTHER" id="PTHR10110:SF187">
    <property type="entry name" value="SODIUM_HYDROGEN EXCHANGER"/>
    <property type="match status" value="1"/>
</dbReference>
<evidence type="ECO:0000256" key="1">
    <source>
        <dbReference type="ARBA" id="ARBA00004141"/>
    </source>
</evidence>
<dbReference type="Gene3D" id="6.10.140.1330">
    <property type="match status" value="1"/>
</dbReference>
<evidence type="ECO:0000256" key="3">
    <source>
        <dbReference type="ARBA" id="ARBA00022692"/>
    </source>
</evidence>
<comment type="similarity">
    <text evidence="9">Belongs to the monovalent cation:proton antiporter 1 (CPA1) transporter (TC 2.A.36) family.</text>
</comment>
<keyword evidence="6 9" id="KW-0406">Ion transport</keyword>
<feature type="transmembrane region" description="Helical" evidence="10">
    <location>
        <begin position="387"/>
        <end position="405"/>
    </location>
</feature>
<name>A0A9P6DUB8_9AGAM</name>
<keyword evidence="8 9" id="KW-0739">Sodium transport</keyword>
<dbReference type="InterPro" id="IPR006153">
    <property type="entry name" value="Cation/H_exchanger_TM"/>
</dbReference>
<dbReference type="NCBIfam" id="TIGR00840">
    <property type="entry name" value="b_cpa1"/>
    <property type="match status" value="1"/>
</dbReference>
<accession>A0A9P6DUB8</accession>
<dbReference type="PRINTS" id="PR01084">
    <property type="entry name" value="NAHEXCHNGR"/>
</dbReference>
<keyword evidence="3 9" id="KW-0812">Transmembrane</keyword>
<evidence type="ECO:0000256" key="10">
    <source>
        <dbReference type="SAM" id="Phobius"/>
    </source>
</evidence>
<sequence length="494" mass="54406">MAISAFADPSDEVPTPETEELYSSWALTILCILLILSLWTSYYVQIKRIRAVHETVLSIFAGMFVGMIVWAAPGHLIRDMLKFKHTLFFNLLLPPIILNSGYELKQDKFFRNFGSILTFAFLGTFISAIGIGVLTYLFAVAVPEALAPPLSLIECLIFGSTLSATDPVTILAIFKQYKVDPHLYSVIFGESILNDAVSIVMYETLSKFHGTKFVLSSLVNGTGIFLLSFSTSMALGVIFGLGSSLALKHSSLHLFPGIESCLVALVAYTSYFFSNGIKMSGIVSLLFCGITLKHYAYHTMSHRTQRTTKYMFSVLAQLSENFIFIYLGLNLFTQDVQVFKPLFILVTMIAVISTRYLAVFPLSSIINVFHRARGQRHDELPHSYQMMLFWAGLRGAVGVALSNGFQGDNAAALRTTVLIVVVLTVILFGGTTSRMLEVMGIKVGMEEEGSSSDEEGLVIGRRREGGWLGPTHADSGASPWTNRAGVYGYVVLFS</sequence>
<dbReference type="GO" id="GO:0015385">
    <property type="term" value="F:sodium:proton antiporter activity"/>
    <property type="evidence" value="ECO:0007669"/>
    <property type="project" value="InterPro"/>
</dbReference>
<proteinExistence type="inferred from homology"/>
<feature type="transmembrane region" description="Helical" evidence="10">
    <location>
        <begin position="22"/>
        <end position="44"/>
    </location>
</feature>
<feature type="transmembrane region" description="Helical" evidence="10">
    <location>
        <begin position="116"/>
        <end position="139"/>
    </location>
</feature>
<keyword evidence="9" id="KW-0050">Antiport</keyword>
<comment type="caution">
    <text evidence="12">The sequence shown here is derived from an EMBL/GenBank/DDBJ whole genome shotgun (WGS) entry which is preliminary data.</text>
</comment>
<keyword evidence="5" id="KW-0915">Sodium</keyword>
<evidence type="ECO:0000256" key="8">
    <source>
        <dbReference type="ARBA" id="ARBA00023201"/>
    </source>
</evidence>
<evidence type="ECO:0000256" key="5">
    <source>
        <dbReference type="ARBA" id="ARBA00023053"/>
    </source>
</evidence>
<feature type="transmembrane region" description="Helical" evidence="10">
    <location>
        <begin position="411"/>
        <end position="429"/>
    </location>
</feature>
<gene>
    <name evidence="12" type="ORF">BS47DRAFT_1298818</name>
</gene>
<dbReference type="Proteomes" id="UP000886523">
    <property type="component" value="Unassembled WGS sequence"/>
</dbReference>
<feature type="domain" description="Cation/H+ exchanger transmembrane" evidence="11">
    <location>
        <begin position="36"/>
        <end position="437"/>
    </location>
</feature>